<dbReference type="GO" id="GO:0016757">
    <property type="term" value="F:glycosyltransferase activity"/>
    <property type="evidence" value="ECO:0007669"/>
    <property type="project" value="UniProtKB-KW"/>
</dbReference>
<evidence type="ECO:0000313" key="5">
    <source>
        <dbReference type="Proteomes" id="UP000005561"/>
    </source>
</evidence>
<dbReference type="eggNOG" id="COG1442">
    <property type="taxonomic scope" value="Bacteria"/>
</dbReference>
<organism evidence="4 5">
    <name type="scientific">Marvinbryantia formatexigens DSM 14469</name>
    <dbReference type="NCBI Taxonomy" id="478749"/>
    <lineage>
        <taxon>Bacteria</taxon>
        <taxon>Bacillati</taxon>
        <taxon>Bacillota</taxon>
        <taxon>Clostridia</taxon>
        <taxon>Lachnospirales</taxon>
        <taxon>Lachnospiraceae</taxon>
        <taxon>Marvinbryantia</taxon>
    </lineage>
</organism>
<dbReference type="EMBL" id="ACCL02000007">
    <property type="protein sequence ID" value="EET61146.1"/>
    <property type="molecule type" value="Genomic_DNA"/>
</dbReference>
<dbReference type="CDD" id="cd04194">
    <property type="entry name" value="GT8_A4GalT_like"/>
    <property type="match status" value="1"/>
</dbReference>
<dbReference type="InterPro" id="IPR002495">
    <property type="entry name" value="Glyco_trans_8"/>
</dbReference>
<keyword evidence="1" id="KW-0328">Glycosyltransferase</keyword>
<comment type="caution">
    <text evidence="4">The sequence shown here is derived from an EMBL/GenBank/DDBJ whole genome shotgun (WGS) entry which is preliminary data.</text>
</comment>
<protein>
    <recommendedName>
        <fullName evidence="6">Glycosyltransferase, family 8</fullName>
    </recommendedName>
</protein>
<keyword evidence="3" id="KW-0479">Metal-binding</keyword>
<dbReference type="STRING" id="168384.SAMN05660368_01110"/>
<dbReference type="PANTHER" id="PTHR13778">
    <property type="entry name" value="GLYCOSYLTRANSFERASE 8 DOMAIN-CONTAINING PROTEIN"/>
    <property type="match status" value="1"/>
</dbReference>
<evidence type="ECO:0000256" key="2">
    <source>
        <dbReference type="ARBA" id="ARBA00022679"/>
    </source>
</evidence>
<sequence>MEHVLDCIRSIVRFPSEDGYDIYILHSDLQEQDQSDAAAQVEDGDTRLHFRFVEPSVFASFPESERYPRLIYYRIFAASLLPPEMDRILYLDGDTLVINPLDELYNMDFEGNYFLACTHVRKFLTKVNQYRLGMEEVSTYINSGVLLMNLKELREKQDFEEIASFVEKRGRYLTLPDQDIITALYGNKTGILDTMKYNLSDRMISVYNTEPGHKRINLEWVRENAVVIHYYGKQKPWKKPYLGMLDVFYRELKEEEPGKICGAVQNEPEA</sequence>
<keyword evidence="5" id="KW-1185">Reference proteome</keyword>
<evidence type="ECO:0000256" key="3">
    <source>
        <dbReference type="ARBA" id="ARBA00022723"/>
    </source>
</evidence>
<gene>
    <name evidence="4" type="ORF">BRYFOR_06791</name>
</gene>
<dbReference type="GO" id="GO:0046872">
    <property type="term" value="F:metal ion binding"/>
    <property type="evidence" value="ECO:0007669"/>
    <property type="project" value="UniProtKB-KW"/>
</dbReference>
<keyword evidence="2" id="KW-0808">Transferase</keyword>
<dbReference type="InterPro" id="IPR050748">
    <property type="entry name" value="Glycosyltrans_8_dom-fam"/>
</dbReference>
<proteinExistence type="predicted"/>
<evidence type="ECO:0008006" key="6">
    <source>
        <dbReference type="Google" id="ProtNLM"/>
    </source>
</evidence>
<name>C6LDU2_9FIRM</name>
<dbReference type="Proteomes" id="UP000005561">
    <property type="component" value="Unassembled WGS sequence"/>
</dbReference>
<dbReference type="PANTHER" id="PTHR13778:SF47">
    <property type="entry name" value="LIPOPOLYSACCHARIDE 1,3-GALACTOSYLTRANSFERASE"/>
    <property type="match status" value="1"/>
</dbReference>
<dbReference type="SUPFAM" id="SSF53448">
    <property type="entry name" value="Nucleotide-diphospho-sugar transferases"/>
    <property type="match status" value="1"/>
</dbReference>
<evidence type="ECO:0000256" key="1">
    <source>
        <dbReference type="ARBA" id="ARBA00022676"/>
    </source>
</evidence>
<dbReference type="Pfam" id="PF01501">
    <property type="entry name" value="Glyco_transf_8"/>
    <property type="match status" value="1"/>
</dbReference>
<accession>C6LDU2</accession>
<evidence type="ECO:0000313" key="4">
    <source>
        <dbReference type="EMBL" id="EET61146.1"/>
    </source>
</evidence>
<dbReference type="InterPro" id="IPR029044">
    <property type="entry name" value="Nucleotide-diphossugar_trans"/>
</dbReference>
<dbReference type="AlphaFoldDB" id="C6LDU2"/>
<reference evidence="4" key="1">
    <citation type="submission" date="2009-07" db="EMBL/GenBank/DDBJ databases">
        <authorList>
            <person name="Weinstock G."/>
            <person name="Sodergren E."/>
            <person name="Clifton S."/>
            <person name="Fulton L."/>
            <person name="Fulton B."/>
            <person name="Courtney L."/>
            <person name="Fronick C."/>
            <person name="Harrison M."/>
            <person name="Strong C."/>
            <person name="Farmer C."/>
            <person name="Delahaunty K."/>
            <person name="Markovic C."/>
            <person name="Hall O."/>
            <person name="Minx P."/>
            <person name="Tomlinson C."/>
            <person name="Mitreva M."/>
            <person name="Nelson J."/>
            <person name="Hou S."/>
            <person name="Wollam A."/>
            <person name="Pepin K.H."/>
            <person name="Johnson M."/>
            <person name="Bhonagiri V."/>
            <person name="Nash W.E."/>
            <person name="Warren W."/>
            <person name="Chinwalla A."/>
            <person name="Mardis E.R."/>
            <person name="Wilson R.K."/>
        </authorList>
    </citation>
    <scope>NUCLEOTIDE SEQUENCE [LARGE SCALE GENOMIC DNA]</scope>
    <source>
        <strain evidence="4">DSM 14469</strain>
    </source>
</reference>
<dbReference type="Gene3D" id="3.90.550.10">
    <property type="entry name" value="Spore Coat Polysaccharide Biosynthesis Protein SpsA, Chain A"/>
    <property type="match status" value="1"/>
</dbReference>